<accession>A0ABU0W6T1</accession>
<evidence type="ECO:0000313" key="3">
    <source>
        <dbReference type="EMBL" id="MDQ2069662.1"/>
    </source>
</evidence>
<dbReference type="SUPFAM" id="SSF54626">
    <property type="entry name" value="Chalcone isomerase"/>
    <property type="match status" value="1"/>
</dbReference>
<comment type="caution">
    <text evidence="3">The sequence shown here is derived from an EMBL/GenBank/DDBJ whole genome shotgun (WGS) entry which is preliminary data.</text>
</comment>
<sequence>MKNFSLLGLLAALTFSASVMAQEAVPATEADREVMVEGIGIPAHVTVGGTELGLNGTGIRRAFFRNFYVGALYLTEPMSSLSEIVSRNETNRIALHFIRDVSISRMRGALDDGFENNTPAEEREAFSGEIEAFKSFFEPPTQGDRIDIDFDPERGTIVTINGEEKGVIENTDFHVAVLRIFLGENPADNNLRDGMLGVD</sequence>
<gene>
    <name evidence="3" type="ORF">RBH19_07240</name>
</gene>
<dbReference type="GO" id="GO:0016853">
    <property type="term" value="F:isomerase activity"/>
    <property type="evidence" value="ECO:0007669"/>
    <property type="project" value="UniProtKB-KW"/>
</dbReference>
<evidence type="ECO:0000259" key="2">
    <source>
        <dbReference type="Pfam" id="PF16036"/>
    </source>
</evidence>
<dbReference type="Proteomes" id="UP001239019">
    <property type="component" value="Unassembled WGS sequence"/>
</dbReference>
<evidence type="ECO:0000256" key="1">
    <source>
        <dbReference type="SAM" id="SignalP"/>
    </source>
</evidence>
<dbReference type="EMBL" id="JAVDDT010000003">
    <property type="protein sequence ID" value="MDQ2069662.1"/>
    <property type="molecule type" value="Genomic_DNA"/>
</dbReference>
<dbReference type="InterPro" id="IPR016088">
    <property type="entry name" value="Chalcone_isomerase_3-sand"/>
</dbReference>
<protein>
    <submittedName>
        <fullName evidence="3">Chalcone isomerase family protein</fullName>
    </submittedName>
</protein>
<dbReference type="InterPro" id="IPR016087">
    <property type="entry name" value="Chalcone_isomerase"/>
</dbReference>
<dbReference type="RefSeq" id="WP_306728159.1">
    <property type="nucleotide sequence ID" value="NZ_JAVDDT010000003.1"/>
</dbReference>
<keyword evidence="4" id="KW-1185">Reference proteome</keyword>
<keyword evidence="3" id="KW-0413">Isomerase</keyword>
<proteinExistence type="predicted"/>
<keyword evidence="1" id="KW-0732">Signal</keyword>
<feature type="signal peptide" evidence="1">
    <location>
        <begin position="1"/>
        <end position="21"/>
    </location>
</feature>
<dbReference type="InterPro" id="IPR036298">
    <property type="entry name" value="Chalcone_isomerase_sf"/>
</dbReference>
<organism evidence="3 4">
    <name type="scientific">Natronospira bacteriovora</name>
    <dbReference type="NCBI Taxonomy" id="3069753"/>
    <lineage>
        <taxon>Bacteria</taxon>
        <taxon>Pseudomonadati</taxon>
        <taxon>Pseudomonadota</taxon>
        <taxon>Gammaproteobacteria</taxon>
        <taxon>Natronospirales</taxon>
        <taxon>Natronospiraceae</taxon>
        <taxon>Natronospira</taxon>
    </lineage>
</organism>
<dbReference type="Pfam" id="PF16036">
    <property type="entry name" value="Chalcone_3"/>
    <property type="match status" value="1"/>
</dbReference>
<reference evidence="3 4" key="1">
    <citation type="submission" date="2023-08" db="EMBL/GenBank/DDBJ databases">
        <title>Whole-genome sequencing of halo(alkali)philic microorganisms from hypersaline lakes.</title>
        <authorList>
            <person name="Sorokin D.Y."/>
            <person name="Abbas B."/>
            <person name="Merkel A.Y."/>
        </authorList>
    </citation>
    <scope>NUCLEOTIDE SEQUENCE [LARGE SCALE GENOMIC DNA]</scope>
    <source>
        <strain evidence="3 4">AB-CW4</strain>
    </source>
</reference>
<evidence type="ECO:0000313" key="4">
    <source>
        <dbReference type="Proteomes" id="UP001239019"/>
    </source>
</evidence>
<feature type="chain" id="PRO_5046784985" evidence="1">
    <location>
        <begin position="22"/>
        <end position="199"/>
    </location>
</feature>
<feature type="domain" description="Chalcone isomerase" evidence="2">
    <location>
        <begin position="35"/>
        <end position="197"/>
    </location>
</feature>
<name>A0ABU0W6T1_9GAMM</name>
<dbReference type="Gene3D" id="3.50.70.10">
    <property type="match status" value="1"/>
</dbReference>